<accession>N6W1P8</accession>
<dbReference type="Proteomes" id="UP000013165">
    <property type="component" value="Unassembled WGS sequence"/>
</dbReference>
<sequence>MFRTGLILLLSLFPVVSWAFSVTFINPGHADEPYWRDAAQGMRAVASSLGIELEILYANRDLIQQIELTEAVTLRPKDLRPDYLLFSVEKRTFAAQMKLADAADIPVFLAFSGLRPEERELYGAPRKKLPRLLGSLTPRAEDAGYLTAQTLIEAGWKKGLAASDGKIHMLALSGDRSTDTSVRRNEGLMQAIDEAGDVVLDQMVHADWRRDVAEFKARQLYVRYPEARLVWSGSDLIAFGAMDALRSRKPGEDVLFSGINSSAAAMNSLIDGRLTALAGGHFMAGGWSLVLLYDYHHGRDFAEEGVELERPMFTLFDSSKARQYLERFGNGVPNMDFSRFSKILNPSLKRYNFEFGQLLEP</sequence>
<evidence type="ECO:0000259" key="4">
    <source>
        <dbReference type="Pfam" id="PF13407"/>
    </source>
</evidence>
<feature type="domain" description="Periplasmic binding protein" evidence="4">
    <location>
        <begin position="23"/>
        <end position="279"/>
    </location>
</feature>
<gene>
    <name evidence="5" type="ORF">J057_02030</name>
</gene>
<dbReference type="STRING" id="626887.J057_02030"/>
<comment type="caution">
    <text evidence="5">The sequence shown here is derived from an EMBL/GenBank/DDBJ whole genome shotgun (WGS) entry which is preliminary data.</text>
</comment>
<keyword evidence="3" id="KW-0732">Signal</keyword>
<proteinExistence type="inferred from homology"/>
<dbReference type="Pfam" id="PF13407">
    <property type="entry name" value="Peripla_BP_4"/>
    <property type="match status" value="1"/>
</dbReference>
<dbReference type="PANTHER" id="PTHR46847:SF2">
    <property type="entry name" value="ABC TRANSPORTER SUGAR-BINDING PROTEIN"/>
    <property type="match status" value="1"/>
</dbReference>
<dbReference type="GO" id="GO:0030313">
    <property type="term" value="C:cell envelope"/>
    <property type="evidence" value="ECO:0007669"/>
    <property type="project" value="UniProtKB-SubCell"/>
</dbReference>
<keyword evidence="6" id="KW-1185">Reference proteome</keyword>
<dbReference type="eggNOG" id="COG1879">
    <property type="taxonomic scope" value="Bacteria"/>
</dbReference>
<dbReference type="RefSeq" id="WP_004582957.1">
    <property type="nucleotide sequence ID" value="NZ_AP028878.1"/>
</dbReference>
<dbReference type="GO" id="GO:0030246">
    <property type="term" value="F:carbohydrate binding"/>
    <property type="evidence" value="ECO:0007669"/>
    <property type="project" value="UniProtKB-ARBA"/>
</dbReference>
<protein>
    <submittedName>
        <fullName evidence="5">Sugar ABC transporter substrate-binding protein</fullName>
    </submittedName>
</protein>
<dbReference type="OrthoDB" id="245475at2"/>
<evidence type="ECO:0000313" key="6">
    <source>
        <dbReference type="Proteomes" id="UP000013165"/>
    </source>
</evidence>
<organism evidence="5 6">
    <name type="scientific">Marinobacter nanhaiticus D15-8W</name>
    <dbReference type="NCBI Taxonomy" id="626887"/>
    <lineage>
        <taxon>Bacteria</taxon>
        <taxon>Pseudomonadati</taxon>
        <taxon>Pseudomonadota</taxon>
        <taxon>Gammaproteobacteria</taxon>
        <taxon>Pseudomonadales</taxon>
        <taxon>Marinobacteraceae</taxon>
        <taxon>Marinobacter</taxon>
    </lineage>
</organism>
<dbReference type="InterPro" id="IPR028082">
    <property type="entry name" value="Peripla_BP_I"/>
</dbReference>
<dbReference type="PATRIC" id="fig|626887.3.peg.383"/>
<evidence type="ECO:0000256" key="2">
    <source>
        <dbReference type="ARBA" id="ARBA00007639"/>
    </source>
</evidence>
<dbReference type="HOGENOM" id="CLU_048104_0_0_6"/>
<dbReference type="SUPFAM" id="SSF53822">
    <property type="entry name" value="Periplasmic binding protein-like I"/>
    <property type="match status" value="1"/>
</dbReference>
<dbReference type="PANTHER" id="PTHR46847">
    <property type="entry name" value="D-ALLOSE-BINDING PERIPLASMIC PROTEIN-RELATED"/>
    <property type="match status" value="1"/>
</dbReference>
<dbReference type="EMBL" id="APLQ01000010">
    <property type="protein sequence ID" value="ENO16450.1"/>
    <property type="molecule type" value="Genomic_DNA"/>
</dbReference>
<name>N6W1P8_9GAMM</name>
<evidence type="ECO:0000256" key="3">
    <source>
        <dbReference type="ARBA" id="ARBA00022729"/>
    </source>
</evidence>
<dbReference type="GO" id="GO:0055085">
    <property type="term" value="P:transmembrane transport"/>
    <property type="evidence" value="ECO:0007669"/>
    <property type="project" value="UniProtKB-ARBA"/>
</dbReference>
<reference evidence="5 6" key="1">
    <citation type="journal article" date="2013" name="Genome Announc.">
        <title>Genome Sequence of the Polycyclic Aromatic Hydrocarbon-Degrading Bacterium Strain Marinobacter nanhaiticus D15-8WT.</title>
        <authorList>
            <person name="Cui Z."/>
            <person name="Gao W."/>
            <person name="Li Q."/>
            <person name="Xu G."/>
            <person name="Zheng L."/>
        </authorList>
    </citation>
    <scope>NUCLEOTIDE SEQUENCE [LARGE SCALE GENOMIC DNA]</scope>
    <source>
        <strain evidence="5 6">D15-8W</strain>
    </source>
</reference>
<comment type="subcellular location">
    <subcellularLocation>
        <location evidence="1">Cell envelope</location>
    </subcellularLocation>
</comment>
<dbReference type="InterPro" id="IPR025997">
    <property type="entry name" value="SBP_2_dom"/>
</dbReference>
<comment type="similarity">
    <text evidence="2">Belongs to the bacterial solute-binding protein 2 family.</text>
</comment>
<dbReference type="AlphaFoldDB" id="N6W1P8"/>
<dbReference type="CDD" id="cd06324">
    <property type="entry name" value="PBP1_ABC_sugar_binding-like"/>
    <property type="match status" value="1"/>
</dbReference>
<dbReference type="Gene3D" id="3.40.50.2300">
    <property type="match status" value="2"/>
</dbReference>
<evidence type="ECO:0000256" key="1">
    <source>
        <dbReference type="ARBA" id="ARBA00004196"/>
    </source>
</evidence>
<evidence type="ECO:0000313" key="5">
    <source>
        <dbReference type="EMBL" id="ENO16450.1"/>
    </source>
</evidence>